<comment type="catalytic activity">
    <reaction evidence="10 11">
        <text>tRNA(Ala) + L-alanine + ATP = L-alanyl-tRNA(Ala) + AMP + diphosphate</text>
        <dbReference type="Rhea" id="RHEA:12540"/>
        <dbReference type="Rhea" id="RHEA-COMP:9657"/>
        <dbReference type="Rhea" id="RHEA-COMP:9923"/>
        <dbReference type="ChEBI" id="CHEBI:30616"/>
        <dbReference type="ChEBI" id="CHEBI:33019"/>
        <dbReference type="ChEBI" id="CHEBI:57972"/>
        <dbReference type="ChEBI" id="CHEBI:78442"/>
        <dbReference type="ChEBI" id="CHEBI:78497"/>
        <dbReference type="ChEBI" id="CHEBI:456215"/>
        <dbReference type="EC" id="6.1.1.7"/>
    </reaction>
</comment>
<evidence type="ECO:0000256" key="6">
    <source>
        <dbReference type="ARBA" id="ARBA00022884"/>
    </source>
</evidence>
<accession>A0ABP4ZFZ5</accession>
<keyword evidence="11" id="KW-0479">Metal-binding</keyword>
<reference evidence="14" key="1">
    <citation type="journal article" date="2019" name="Int. J. Syst. Evol. Microbiol.">
        <title>The Global Catalogue of Microorganisms (GCM) 10K type strain sequencing project: providing services to taxonomists for standard genome sequencing and annotation.</title>
        <authorList>
            <consortium name="The Broad Institute Genomics Platform"/>
            <consortium name="The Broad Institute Genome Sequencing Center for Infectious Disease"/>
            <person name="Wu L."/>
            <person name="Ma J."/>
        </authorList>
    </citation>
    <scope>NUCLEOTIDE SEQUENCE [LARGE SCALE GENOMIC DNA]</scope>
    <source>
        <strain evidence="14">JCM 14326</strain>
    </source>
</reference>
<keyword evidence="8 11" id="KW-0030">Aminoacyl-tRNA synthetase</keyword>
<comment type="subcellular location">
    <subcellularLocation>
        <location evidence="11">Cytoplasm</location>
    </subcellularLocation>
</comment>
<sequence length="899" mass="96204">MRTAEIRKRWLDFFEARGHAVVPSASLISPDPSTLFTIAGMVPFIPYMTGQQTPPWKRATSVQKCVRTLDIDEVGKTTRHGTFFQMNGNFSFGDYFKEDAIRFAWEFLTGSREDGNLGIDPERLWATVYHEDTEARELWKTHTSMPEERIQSRGKKDNYWHTGQPGPGGPCSEIFYDRGPGYGAEGGPEADEDRYIEIWNLVFMQYALDDVKAKDDFRVVGPLAKQNIDTGMGLERVAFLLQGVDNMYEIDEVRPVIDAAEALSGKKYGADPSVSSDDDVRMRVVADHVRSALMIIGDGVRPSNEGRGYVLRRLLRRSVRAMRLLGVDDVALPSLLPVAKDAMKASYPELETNFEQISAVAYAEEEAFRRTLVSGTSILEEEVARARSGASGTPTLSGGAAFQLHDTYGFPIDLTLEMAAEQGVSVDEQAFRTLMQEQKDRARADALAKRHGTVDVAAYEAVARELAAPVEFLGYTEHDATVSVVGLLADGVPAPAATAPADVEVILDRTPFYAEAGGQLADQGTIVLDGGATIEVDDVQRPVKGLNVHRGRLIEGTVAVGDPGTATIDTTRRRAISKAHSATHMIHKALHELVGPDRTQAGSENAPSRIRFDFRSPQGVSAATLSEIEERVNTLLTDNLEVTDEQMALTKARELGAMALFGEKYGDVVRVVSIGGDWSRELCGGTHVKLTGELGRVTLLGESSIGSGVRRVDALVGDGAYGFQATEHALVGQLSGLLNARPEELTDRVGALMTRLKDAEKELSGVRQAQLLATAGKLAAEAPRVGDVRVVTHDAGEAAADDLRALVLDVRGRLGEAEPVVVAAGGAPGGRPVVVIATNEAARSAGHKAGDLVRAAARTLGGGGGGKPDLAQGGGQDAAKLGEALAGVAEGVRLAAVGA</sequence>
<dbReference type="SUPFAM" id="SSF50447">
    <property type="entry name" value="Translation proteins"/>
    <property type="match status" value="1"/>
</dbReference>
<dbReference type="Gene3D" id="3.10.310.40">
    <property type="match status" value="1"/>
</dbReference>
<dbReference type="InterPro" id="IPR018162">
    <property type="entry name" value="Ala-tRNA-ligase_IIc_anticod-bd"/>
</dbReference>
<evidence type="ECO:0000256" key="7">
    <source>
        <dbReference type="ARBA" id="ARBA00022917"/>
    </source>
</evidence>
<dbReference type="SUPFAM" id="SSF55186">
    <property type="entry name" value="ThrRS/AlaRS common domain"/>
    <property type="match status" value="1"/>
</dbReference>
<dbReference type="Pfam" id="PF01411">
    <property type="entry name" value="tRNA-synt_2c"/>
    <property type="match status" value="1"/>
</dbReference>
<dbReference type="SMART" id="SM00863">
    <property type="entry name" value="tRNA_SAD"/>
    <property type="match status" value="1"/>
</dbReference>
<evidence type="ECO:0000256" key="5">
    <source>
        <dbReference type="ARBA" id="ARBA00022840"/>
    </source>
</evidence>
<evidence type="ECO:0000256" key="11">
    <source>
        <dbReference type="HAMAP-Rule" id="MF_00036"/>
    </source>
</evidence>
<evidence type="ECO:0000313" key="14">
    <source>
        <dbReference type="Proteomes" id="UP001501094"/>
    </source>
</evidence>
<comment type="similarity">
    <text evidence="1 11">Belongs to the class-II aminoacyl-tRNA synthetase family.</text>
</comment>
<feature type="binding site" evidence="11">
    <location>
        <position position="683"/>
    </location>
    <ligand>
        <name>Zn(2+)</name>
        <dbReference type="ChEBI" id="CHEBI:29105"/>
    </ligand>
</feature>
<evidence type="ECO:0000256" key="4">
    <source>
        <dbReference type="ARBA" id="ARBA00022741"/>
    </source>
</evidence>
<comment type="cofactor">
    <cofactor evidence="11">
        <name>Zn(2+)</name>
        <dbReference type="ChEBI" id="CHEBI:29105"/>
    </cofactor>
    <text evidence="11">Binds 1 zinc ion per subunit.</text>
</comment>
<dbReference type="NCBIfam" id="TIGR00344">
    <property type="entry name" value="alaS"/>
    <property type="match status" value="1"/>
</dbReference>
<keyword evidence="3 11" id="KW-0436">Ligase</keyword>
<comment type="domain">
    <text evidence="11">Consists of three domains; the N-terminal catalytic domain, the editing domain and the C-terminal C-Ala domain. The editing domain removes incorrectly charged amino acids, while the C-Ala domain, along with tRNA(Ala), serves as a bridge to cooperatively bring together the editing and aminoacylation centers thus stimulating deacylation of misacylated tRNAs.</text>
</comment>
<dbReference type="PROSITE" id="PS50860">
    <property type="entry name" value="AA_TRNA_LIGASE_II_ALA"/>
    <property type="match status" value="1"/>
</dbReference>
<feature type="binding site" evidence="11">
    <location>
        <position position="687"/>
    </location>
    <ligand>
        <name>Zn(2+)</name>
        <dbReference type="ChEBI" id="CHEBI:29105"/>
    </ligand>
</feature>
<keyword evidence="2 11" id="KW-0820">tRNA-binding</keyword>
<keyword evidence="7 11" id="KW-0648">Protein biosynthesis</keyword>
<dbReference type="InterPro" id="IPR018165">
    <property type="entry name" value="Ala-tRNA-synth_IIc_core"/>
</dbReference>
<dbReference type="RefSeq" id="WP_344100316.1">
    <property type="nucleotide sequence ID" value="NZ_BAAANL010000002.1"/>
</dbReference>
<feature type="domain" description="Alanyl-transfer RNA synthetases family profile" evidence="12">
    <location>
        <begin position="1"/>
        <end position="726"/>
    </location>
</feature>
<evidence type="ECO:0000256" key="10">
    <source>
        <dbReference type="ARBA" id="ARBA00048300"/>
    </source>
</evidence>
<evidence type="ECO:0000256" key="8">
    <source>
        <dbReference type="ARBA" id="ARBA00023146"/>
    </source>
</evidence>
<dbReference type="PANTHER" id="PTHR11777:SF9">
    <property type="entry name" value="ALANINE--TRNA LIGASE, CYTOPLASMIC"/>
    <property type="match status" value="1"/>
</dbReference>
<name>A0ABP4ZFZ5_9MICO</name>
<feature type="binding site" evidence="11">
    <location>
        <position position="580"/>
    </location>
    <ligand>
        <name>Zn(2+)</name>
        <dbReference type="ChEBI" id="CHEBI:29105"/>
    </ligand>
</feature>
<protein>
    <recommendedName>
        <fullName evidence="11">Alanine--tRNA ligase</fullName>
        <ecNumber evidence="11">6.1.1.7</ecNumber>
    </recommendedName>
    <alternativeName>
        <fullName evidence="11">Alanyl-tRNA synthetase</fullName>
        <shortName evidence="11">AlaRS</shortName>
    </alternativeName>
</protein>
<dbReference type="Pfam" id="PF02272">
    <property type="entry name" value="DHHA1"/>
    <property type="match status" value="1"/>
</dbReference>
<evidence type="ECO:0000313" key="13">
    <source>
        <dbReference type="EMBL" id="GAA1855611.1"/>
    </source>
</evidence>
<evidence type="ECO:0000256" key="3">
    <source>
        <dbReference type="ARBA" id="ARBA00022598"/>
    </source>
</evidence>
<dbReference type="Gene3D" id="2.40.30.130">
    <property type="match status" value="1"/>
</dbReference>
<dbReference type="Gene3D" id="3.30.930.10">
    <property type="entry name" value="Bira Bifunctional Protein, Domain 2"/>
    <property type="match status" value="1"/>
</dbReference>
<dbReference type="GO" id="GO:0016874">
    <property type="term" value="F:ligase activity"/>
    <property type="evidence" value="ECO:0007669"/>
    <property type="project" value="UniProtKB-KW"/>
</dbReference>
<dbReference type="InterPro" id="IPR003156">
    <property type="entry name" value="DHHA1_dom"/>
</dbReference>
<keyword evidence="6 11" id="KW-0694">RNA-binding</keyword>
<keyword evidence="11" id="KW-0862">Zinc</keyword>
<dbReference type="Proteomes" id="UP001501094">
    <property type="component" value="Unassembled WGS sequence"/>
</dbReference>
<keyword evidence="14" id="KW-1185">Reference proteome</keyword>
<evidence type="ECO:0000259" key="12">
    <source>
        <dbReference type="PROSITE" id="PS50860"/>
    </source>
</evidence>
<keyword evidence="11" id="KW-0963">Cytoplasm</keyword>
<dbReference type="InterPro" id="IPR009000">
    <property type="entry name" value="Transl_B-barrel_sf"/>
</dbReference>
<keyword evidence="5 11" id="KW-0067">ATP-binding</keyword>
<proteinExistence type="inferred from homology"/>
<dbReference type="EMBL" id="BAAANL010000002">
    <property type="protein sequence ID" value="GAA1855611.1"/>
    <property type="molecule type" value="Genomic_DNA"/>
</dbReference>
<dbReference type="Gene3D" id="3.30.54.20">
    <property type="match status" value="1"/>
</dbReference>
<dbReference type="PANTHER" id="PTHR11777">
    <property type="entry name" value="ALANYL-TRNA SYNTHETASE"/>
    <property type="match status" value="1"/>
</dbReference>
<dbReference type="InterPro" id="IPR023033">
    <property type="entry name" value="Ala_tRNA_ligase_euk/bac"/>
</dbReference>
<dbReference type="SUPFAM" id="SSF101353">
    <property type="entry name" value="Putative anticodon-binding domain of alanyl-tRNA synthetase (AlaRS)"/>
    <property type="match status" value="1"/>
</dbReference>
<organism evidence="13 14">
    <name type="scientific">Myceligenerans crystallogenes</name>
    <dbReference type="NCBI Taxonomy" id="316335"/>
    <lineage>
        <taxon>Bacteria</taxon>
        <taxon>Bacillati</taxon>
        <taxon>Actinomycetota</taxon>
        <taxon>Actinomycetes</taxon>
        <taxon>Micrococcales</taxon>
        <taxon>Promicromonosporaceae</taxon>
        <taxon>Myceligenerans</taxon>
    </lineage>
</organism>
<dbReference type="HAMAP" id="MF_00036_B">
    <property type="entry name" value="Ala_tRNA_synth_B"/>
    <property type="match status" value="1"/>
</dbReference>
<comment type="function">
    <text evidence="9 11">Catalyzes the attachment of alanine to tRNA(Ala) in a two-step reaction: alanine is first activated by ATP to form Ala-AMP and then transferred to the acceptor end of tRNA(Ala). Also edits incorrectly charged Ser-tRNA(Ala) and Gly-tRNA(Ala) via its editing domain.</text>
</comment>
<keyword evidence="4 11" id="KW-0547">Nucleotide-binding</keyword>
<dbReference type="CDD" id="cd00673">
    <property type="entry name" value="AlaRS_core"/>
    <property type="match status" value="1"/>
</dbReference>
<dbReference type="PRINTS" id="PR00980">
    <property type="entry name" value="TRNASYNTHALA"/>
</dbReference>
<dbReference type="EC" id="6.1.1.7" evidence="11"/>
<feature type="binding site" evidence="11">
    <location>
        <position position="584"/>
    </location>
    <ligand>
        <name>Zn(2+)</name>
        <dbReference type="ChEBI" id="CHEBI:29105"/>
    </ligand>
</feature>
<dbReference type="InterPro" id="IPR050058">
    <property type="entry name" value="Ala-tRNA_ligase"/>
</dbReference>
<evidence type="ECO:0000256" key="9">
    <source>
        <dbReference type="ARBA" id="ARBA00024779"/>
    </source>
</evidence>
<comment type="caution">
    <text evidence="13">The sequence shown here is derived from an EMBL/GenBank/DDBJ whole genome shotgun (WGS) entry which is preliminary data.</text>
</comment>
<dbReference type="InterPro" id="IPR045864">
    <property type="entry name" value="aa-tRNA-synth_II/BPL/LPL"/>
</dbReference>
<dbReference type="InterPro" id="IPR018163">
    <property type="entry name" value="Thr/Ala-tRNA-synth_IIc_edit"/>
</dbReference>
<dbReference type="Pfam" id="PF07973">
    <property type="entry name" value="tRNA_SAD"/>
    <property type="match status" value="1"/>
</dbReference>
<dbReference type="SUPFAM" id="SSF55681">
    <property type="entry name" value="Class II aaRS and biotin synthetases"/>
    <property type="match status" value="1"/>
</dbReference>
<dbReference type="InterPro" id="IPR002318">
    <property type="entry name" value="Ala-tRNA-lgiase_IIc"/>
</dbReference>
<evidence type="ECO:0000256" key="1">
    <source>
        <dbReference type="ARBA" id="ARBA00008226"/>
    </source>
</evidence>
<dbReference type="Gene3D" id="3.30.980.10">
    <property type="entry name" value="Threonyl-trna Synthetase, Chain A, domain 2"/>
    <property type="match status" value="1"/>
</dbReference>
<dbReference type="InterPro" id="IPR018164">
    <property type="entry name" value="Ala-tRNA-synth_IIc_N"/>
</dbReference>
<gene>
    <name evidence="11 13" type="primary">alaS</name>
    <name evidence="13" type="ORF">GCM10009751_10650</name>
</gene>
<dbReference type="InterPro" id="IPR012947">
    <property type="entry name" value="tRNA_SAD"/>
</dbReference>
<evidence type="ECO:0000256" key="2">
    <source>
        <dbReference type="ARBA" id="ARBA00022555"/>
    </source>
</evidence>